<dbReference type="EMBL" id="MCFK01003418">
    <property type="protein sequence ID" value="RKF62341.1"/>
    <property type="molecule type" value="Genomic_DNA"/>
</dbReference>
<dbReference type="Proteomes" id="UP000286134">
    <property type="component" value="Unassembled WGS sequence"/>
</dbReference>
<sequence length="412" mass="46255">MAPTGGIWPLLTMNFLKQTVRKTSKLIRAHFSEYHVTTLGLRSKEYIHRKLTTGKIKKRSFNVFFRNYEVIGQFLDTGSSYALKCQGLRYPNSKTAAVISKATGRIPFACTLRPNLTGGAFPRTAGGYAIGGGCFGSARYFSHTPTPPAQVIQNVSAAFRILWISGKKNQANTQILSMDMKSISSYDKEDNASGRCRDNPIHLFGSYIDFNIRPTLTCFSNTTGDILNMNGSAKNQIHLNSVGFLKDLSKDFSRNTNDLSAIMNDIQRLSLLGDLPITLEDFSIIRVHFPGHDFEYVERLCDDLGIQRGVVHQNGDINKDEDDNVSLVFPFAPNSVSSMSSASDLWLKPQKEEIKFYDFDEDSLLGHTESALESCVEALDSHISREEYCSSNYEGIEGIYRFLEQCDNMRRY</sequence>
<dbReference type="STRING" id="212602.A0A420HY20"/>
<dbReference type="AlphaFoldDB" id="A0A420HY20"/>
<dbReference type="GO" id="GO:0070628">
    <property type="term" value="F:proteasome binding"/>
    <property type="evidence" value="ECO:0007669"/>
    <property type="project" value="InterPro"/>
</dbReference>
<keyword evidence="1" id="KW-0418">Kinase</keyword>
<proteinExistence type="predicted"/>
<dbReference type="GO" id="GO:0016301">
    <property type="term" value="F:kinase activity"/>
    <property type="evidence" value="ECO:0007669"/>
    <property type="project" value="UniProtKB-KW"/>
</dbReference>
<dbReference type="PANTHER" id="PTHR42342">
    <property type="entry name" value="STATIONARY PHASE PROTEIN 5"/>
    <property type="match status" value="1"/>
</dbReference>
<dbReference type="GO" id="GO:0043248">
    <property type="term" value="P:proteasome assembly"/>
    <property type="evidence" value="ECO:0007669"/>
    <property type="project" value="TreeGrafter"/>
</dbReference>
<dbReference type="InterPro" id="IPR038816">
    <property type="entry name" value="Stationary_phase_5"/>
</dbReference>
<comment type="caution">
    <text evidence="1">The sequence shown here is derived from an EMBL/GenBank/DDBJ whole genome shotgun (WGS) entry which is preliminary data.</text>
</comment>
<dbReference type="OrthoDB" id="5415241at2759"/>
<organism evidence="1 2">
    <name type="scientific">Erysiphe neolycopersici</name>
    <dbReference type="NCBI Taxonomy" id="212602"/>
    <lineage>
        <taxon>Eukaryota</taxon>
        <taxon>Fungi</taxon>
        <taxon>Dikarya</taxon>
        <taxon>Ascomycota</taxon>
        <taxon>Pezizomycotina</taxon>
        <taxon>Leotiomycetes</taxon>
        <taxon>Erysiphales</taxon>
        <taxon>Erysiphaceae</taxon>
        <taxon>Erysiphe</taxon>
    </lineage>
</organism>
<reference evidence="1 2" key="1">
    <citation type="journal article" date="2018" name="BMC Genomics">
        <title>Comparative genome analyses reveal sequence features reflecting distinct modes of host-adaptation between dicot and monocot powdery mildew.</title>
        <authorList>
            <person name="Wu Y."/>
            <person name="Ma X."/>
            <person name="Pan Z."/>
            <person name="Kale S.D."/>
            <person name="Song Y."/>
            <person name="King H."/>
            <person name="Zhang Q."/>
            <person name="Presley C."/>
            <person name="Deng X."/>
            <person name="Wei C.I."/>
            <person name="Xiao S."/>
        </authorList>
    </citation>
    <scope>NUCLEOTIDE SEQUENCE [LARGE SCALE GENOMIC DNA]</scope>
    <source>
        <strain evidence="1">UMSG2</strain>
    </source>
</reference>
<dbReference type="PANTHER" id="PTHR42342:SF1">
    <property type="entry name" value="STATIONARY PHASE PROTEIN 5"/>
    <property type="match status" value="1"/>
</dbReference>
<keyword evidence="1" id="KW-0808">Transferase</keyword>
<evidence type="ECO:0000313" key="2">
    <source>
        <dbReference type="Proteomes" id="UP000286134"/>
    </source>
</evidence>
<keyword evidence="2" id="KW-1185">Reference proteome</keyword>
<name>A0A420HY20_9PEZI</name>
<accession>A0A420HY20</accession>
<evidence type="ECO:0000313" key="1">
    <source>
        <dbReference type="EMBL" id="RKF62341.1"/>
    </source>
</evidence>
<gene>
    <name evidence="1" type="ORF">OnM2_034043</name>
</gene>
<protein>
    <submittedName>
        <fullName evidence="1">Putative casein kinase ii beta 2 subunit</fullName>
    </submittedName>
</protein>